<dbReference type="SUPFAM" id="SSF46689">
    <property type="entry name" value="Homeodomain-like"/>
    <property type="match status" value="2"/>
</dbReference>
<dbReference type="AlphaFoldDB" id="A0A511V9J2"/>
<evidence type="ECO:0000313" key="6">
    <source>
        <dbReference type="Proteomes" id="UP000321157"/>
    </source>
</evidence>
<keyword evidence="2" id="KW-0238">DNA-binding</keyword>
<dbReference type="Proteomes" id="UP000321157">
    <property type="component" value="Unassembled WGS sequence"/>
</dbReference>
<evidence type="ECO:0000259" key="4">
    <source>
        <dbReference type="PROSITE" id="PS01124"/>
    </source>
</evidence>
<evidence type="ECO:0000313" key="5">
    <source>
        <dbReference type="EMBL" id="GEN35606.1"/>
    </source>
</evidence>
<dbReference type="PROSITE" id="PS00041">
    <property type="entry name" value="HTH_ARAC_FAMILY_1"/>
    <property type="match status" value="1"/>
</dbReference>
<comment type="caution">
    <text evidence="5">The sequence shown here is derived from an EMBL/GenBank/DDBJ whole genome shotgun (WGS) entry which is preliminary data.</text>
</comment>
<dbReference type="GO" id="GO:0043565">
    <property type="term" value="F:sequence-specific DNA binding"/>
    <property type="evidence" value="ECO:0007669"/>
    <property type="project" value="InterPro"/>
</dbReference>
<feature type="domain" description="HTH araC/xylS-type" evidence="4">
    <location>
        <begin position="176"/>
        <end position="274"/>
    </location>
</feature>
<name>A0A511V9J2_9BACL</name>
<dbReference type="Gene3D" id="1.10.10.60">
    <property type="entry name" value="Homeodomain-like"/>
    <property type="match status" value="2"/>
</dbReference>
<keyword evidence="6" id="KW-1185">Reference proteome</keyword>
<dbReference type="PANTHER" id="PTHR43280:SF28">
    <property type="entry name" value="HTH-TYPE TRANSCRIPTIONAL ACTIVATOR RHAS"/>
    <property type="match status" value="1"/>
</dbReference>
<dbReference type="InterPro" id="IPR009057">
    <property type="entry name" value="Homeodomain-like_sf"/>
</dbReference>
<dbReference type="PANTHER" id="PTHR43280">
    <property type="entry name" value="ARAC-FAMILY TRANSCRIPTIONAL REGULATOR"/>
    <property type="match status" value="1"/>
</dbReference>
<accession>A0A511V9J2</accession>
<dbReference type="EMBL" id="BJXX01000142">
    <property type="protein sequence ID" value="GEN35606.1"/>
    <property type="molecule type" value="Genomic_DNA"/>
</dbReference>
<keyword evidence="1" id="KW-0805">Transcription regulation</keyword>
<reference evidence="5 6" key="1">
    <citation type="submission" date="2019-07" db="EMBL/GenBank/DDBJ databases">
        <title>Whole genome shotgun sequence of Aneurinibacillus danicus NBRC 102444.</title>
        <authorList>
            <person name="Hosoyama A."/>
            <person name="Uohara A."/>
            <person name="Ohji S."/>
            <person name="Ichikawa N."/>
        </authorList>
    </citation>
    <scope>NUCLEOTIDE SEQUENCE [LARGE SCALE GENOMIC DNA]</scope>
    <source>
        <strain evidence="5 6">NBRC 102444</strain>
    </source>
</reference>
<dbReference type="InterPro" id="IPR018062">
    <property type="entry name" value="HTH_AraC-typ_CS"/>
</dbReference>
<protein>
    <submittedName>
        <fullName evidence="5">AraC family transcriptional regulator</fullName>
    </submittedName>
</protein>
<dbReference type="PROSITE" id="PS01124">
    <property type="entry name" value="HTH_ARAC_FAMILY_2"/>
    <property type="match status" value="1"/>
</dbReference>
<evidence type="ECO:0000256" key="1">
    <source>
        <dbReference type="ARBA" id="ARBA00023015"/>
    </source>
</evidence>
<evidence type="ECO:0000256" key="2">
    <source>
        <dbReference type="ARBA" id="ARBA00023125"/>
    </source>
</evidence>
<dbReference type="SMART" id="SM00342">
    <property type="entry name" value="HTH_ARAC"/>
    <property type="match status" value="1"/>
</dbReference>
<dbReference type="GO" id="GO:0003700">
    <property type="term" value="F:DNA-binding transcription factor activity"/>
    <property type="evidence" value="ECO:0007669"/>
    <property type="project" value="InterPro"/>
</dbReference>
<keyword evidence="3" id="KW-0804">Transcription</keyword>
<dbReference type="InterPro" id="IPR018060">
    <property type="entry name" value="HTH_AraC"/>
</dbReference>
<organism evidence="5 6">
    <name type="scientific">Aneurinibacillus danicus</name>
    <dbReference type="NCBI Taxonomy" id="267746"/>
    <lineage>
        <taxon>Bacteria</taxon>
        <taxon>Bacillati</taxon>
        <taxon>Bacillota</taxon>
        <taxon>Bacilli</taxon>
        <taxon>Bacillales</taxon>
        <taxon>Paenibacillaceae</taxon>
        <taxon>Aneurinibacillus group</taxon>
        <taxon>Aneurinibacillus</taxon>
    </lineage>
</organism>
<dbReference type="Pfam" id="PF12833">
    <property type="entry name" value="HTH_18"/>
    <property type="match status" value="1"/>
</dbReference>
<gene>
    <name evidence="5" type="ORF">ADA01nite_30660</name>
</gene>
<proteinExistence type="predicted"/>
<sequence>MGSEEMEFTINQIIEYFANSSIQFVDVFISRLDALKVDSGRKTAQGVCGIIIPIKGSACFSLNGTVYKMDKHTVVHAGSAMDIEIETFENEWEYAVIHYRIIHTPQDYKEMLNHHFMMPINDTVKIQQLVQYLLEQQIKPDNMSKFKVQNVFMNLLEVILLSARSERYENKVDTIVAALEYIQLHYAKELCVSELAQQFGMERRRFSYLFEQLTGLTPIQYITEYRIRRAKELLRISNFSIAKIAEEVGYLDSFYFSRVFKKITKMPPSIYRKQQKKNPYFTI</sequence>
<evidence type="ECO:0000256" key="3">
    <source>
        <dbReference type="ARBA" id="ARBA00023163"/>
    </source>
</evidence>